<dbReference type="InterPro" id="IPR005123">
    <property type="entry name" value="Oxoglu/Fe-dep_dioxygenase_dom"/>
</dbReference>
<dbReference type="Proteomes" id="UP001214628">
    <property type="component" value="Chromosome 7"/>
</dbReference>
<protein>
    <recommendedName>
        <fullName evidence="2">Fe2OG dioxygenase domain-containing protein</fullName>
    </recommendedName>
</protein>
<feature type="domain" description="Fe2OG dioxygenase" evidence="2">
    <location>
        <begin position="164"/>
        <end position="270"/>
    </location>
</feature>
<keyword evidence="4" id="KW-1185">Reference proteome</keyword>
<organism evidence="3 4">
    <name type="scientific">Malassezia psittaci</name>
    <dbReference type="NCBI Taxonomy" id="1821823"/>
    <lineage>
        <taxon>Eukaryota</taxon>
        <taxon>Fungi</taxon>
        <taxon>Dikarya</taxon>
        <taxon>Basidiomycota</taxon>
        <taxon>Ustilaginomycotina</taxon>
        <taxon>Malasseziomycetes</taxon>
        <taxon>Malasseziales</taxon>
        <taxon>Malasseziaceae</taxon>
        <taxon>Malassezia</taxon>
    </lineage>
</organism>
<dbReference type="Pfam" id="PF14226">
    <property type="entry name" value="DIOX_N"/>
    <property type="match status" value="1"/>
</dbReference>
<dbReference type="PRINTS" id="PR00682">
    <property type="entry name" value="IPNSYNTHASE"/>
</dbReference>
<dbReference type="InterPro" id="IPR050231">
    <property type="entry name" value="Iron_ascorbate_oxido_reductase"/>
</dbReference>
<dbReference type="Gene3D" id="2.60.120.330">
    <property type="entry name" value="B-lactam Antibiotic, Isopenicillin N Synthase, Chain"/>
    <property type="match status" value="1"/>
</dbReference>
<evidence type="ECO:0000256" key="1">
    <source>
        <dbReference type="RuleBase" id="RU003682"/>
    </source>
</evidence>
<comment type="similarity">
    <text evidence="1">Belongs to the iron/ascorbate-dependent oxidoreductase family.</text>
</comment>
<dbReference type="Pfam" id="PF03171">
    <property type="entry name" value="2OG-FeII_Oxy"/>
    <property type="match status" value="1"/>
</dbReference>
<dbReference type="SUPFAM" id="SSF51197">
    <property type="entry name" value="Clavaminate synthase-like"/>
    <property type="match status" value="1"/>
</dbReference>
<evidence type="ECO:0000313" key="4">
    <source>
        <dbReference type="Proteomes" id="UP001214628"/>
    </source>
</evidence>
<dbReference type="PANTHER" id="PTHR47990">
    <property type="entry name" value="2-OXOGLUTARATE (2OG) AND FE(II)-DEPENDENT OXYGENASE SUPERFAMILY PROTEIN-RELATED"/>
    <property type="match status" value="1"/>
</dbReference>
<keyword evidence="1" id="KW-0560">Oxidoreductase</keyword>
<dbReference type="InterPro" id="IPR044861">
    <property type="entry name" value="IPNS-like_FE2OG_OXY"/>
</dbReference>
<accession>A0AAF0JMN1</accession>
<dbReference type="EMBL" id="CP118381">
    <property type="protein sequence ID" value="WFD45256.1"/>
    <property type="molecule type" value="Genomic_DNA"/>
</dbReference>
<evidence type="ECO:0000313" key="3">
    <source>
        <dbReference type="EMBL" id="WFD45256.1"/>
    </source>
</evidence>
<keyword evidence="1" id="KW-0408">Iron</keyword>
<sequence>MNSIPSLDIRRFDSDRDTFVQELGSAFQEIGFCSVSGHGISRNLIQEAYKAVEQFFALPLESKLRYQLKGKAGARGYTPFEIETAKGHKYADLKEFYHVGREIPRDSKYAEIMPANLWPEEISEFREKIYALYESLDHLGNRILSGLALFLDLPGDFFENKVDSGNSLLRLLHYPAIVQDNVPNMRAAAHEDINLITLLVGAEEEGLEVLAKDQTWVPVSTNQDEIVVNMADMLQRLTNNVYISTSHRVVNPTGDKARKSRYSMPFFLQPNPDMCLDPLDCCITEENPCHYSGTLTSFEFLMQRLRDIKMV</sequence>
<dbReference type="GO" id="GO:0016491">
    <property type="term" value="F:oxidoreductase activity"/>
    <property type="evidence" value="ECO:0007669"/>
    <property type="project" value="UniProtKB-KW"/>
</dbReference>
<dbReference type="AlphaFoldDB" id="A0AAF0JMN1"/>
<evidence type="ECO:0000259" key="2">
    <source>
        <dbReference type="PROSITE" id="PS51471"/>
    </source>
</evidence>
<gene>
    <name evidence="3" type="ORF">MPSI1_003938</name>
</gene>
<dbReference type="InterPro" id="IPR026992">
    <property type="entry name" value="DIOX_N"/>
</dbReference>
<dbReference type="GO" id="GO:0046872">
    <property type="term" value="F:metal ion binding"/>
    <property type="evidence" value="ECO:0007669"/>
    <property type="project" value="UniProtKB-KW"/>
</dbReference>
<name>A0AAF0JMN1_9BASI</name>
<proteinExistence type="inferred from homology"/>
<keyword evidence="1" id="KW-0479">Metal-binding</keyword>
<dbReference type="PROSITE" id="PS51471">
    <property type="entry name" value="FE2OG_OXY"/>
    <property type="match status" value="1"/>
</dbReference>
<dbReference type="InterPro" id="IPR027443">
    <property type="entry name" value="IPNS-like_sf"/>
</dbReference>
<reference evidence="3" key="1">
    <citation type="submission" date="2023-02" db="EMBL/GenBank/DDBJ databases">
        <title>Mating type loci evolution in Malassezia.</title>
        <authorList>
            <person name="Coelho M.A."/>
        </authorList>
    </citation>
    <scope>NUCLEOTIDE SEQUENCE</scope>
    <source>
        <strain evidence="3">CBS 14136</strain>
    </source>
</reference>